<sequence>MLGWFEKLVDPFPTGPAPQPPQGFFPFVWAATRGIRGLLLLLTVLTAGIGAFEALLFSMLGSVVDWLSAVPAAQWWSTQQHHLLLLAGILLASPVLIALQAMVKYQGMSSNFPMRLRWNFHRHLLAQSMSFYQDEFAGRVSAKLMQTALAVRECVMIVTDILVFITIYFVTMLGVVGSFDLLLLAPFLGWLVCYVLALIFFVPRLGKAAAAQADARSLMTGRVTDAYTNISTVKLFSHSQREAGFARGAMQDFLGTAYRQMRLISGFEIVNHALSMGLIASTAGMTLWLWTQGQVGVGAVAAATAMALRLNGISHWIMWEMASLFENIGTVQDGITTLSRPIAITDAPDAKTLTVSRGEVHFDAVDFSYGGKKPVLQGLSLHIRPGEKIGVVGRSGAGKSTLLNLLLRFYDVERGRVLIDGQDIAQVTQDSLRAQVGMVTQDTSLLHRSVRDNLLYGRPDATEEAMRAAAARAEAQDFIDGLTDPKGRKGYDAHVGERGVKLSGGQRQRVAIARVMLKDAPILLLDEATSALDSEVEAAIQRSLYRLMEGKTVVAIAHRLSTIAAMDRLIVMDQGRIVEQGDHASLLAAGGLYAKLWAHQSGGFLVEDDVDDTAQEAADPRRSSATASPDAAREGASGTRRDADRDYVEDAAD</sequence>
<name>A0A0U3CU66_9BURK</name>
<dbReference type="InterPro" id="IPR036640">
    <property type="entry name" value="ABC1_TM_sf"/>
</dbReference>
<feature type="region of interest" description="Disordered" evidence="9">
    <location>
        <begin position="609"/>
        <end position="653"/>
    </location>
</feature>
<dbReference type="PROSITE" id="PS00211">
    <property type="entry name" value="ABC_TRANSPORTER_1"/>
    <property type="match status" value="1"/>
</dbReference>
<feature type="transmembrane region" description="Helical" evidence="10">
    <location>
        <begin position="269"/>
        <end position="290"/>
    </location>
</feature>
<keyword evidence="4 10" id="KW-0812">Transmembrane</keyword>
<dbReference type="Gene3D" id="3.40.50.300">
    <property type="entry name" value="P-loop containing nucleotide triphosphate hydrolases"/>
    <property type="match status" value="1"/>
</dbReference>
<keyword evidence="6 11" id="KW-0067">ATP-binding</keyword>
<dbReference type="InterPro" id="IPR003593">
    <property type="entry name" value="AAA+_ATPase"/>
</dbReference>
<dbReference type="FunFam" id="3.40.50.300:FF:000287">
    <property type="entry name" value="Multidrug ABC transporter ATP-binding protein"/>
    <property type="match status" value="1"/>
</dbReference>
<keyword evidence="5" id="KW-0547">Nucleotide-binding</keyword>
<evidence type="ECO:0000256" key="5">
    <source>
        <dbReference type="ARBA" id="ARBA00022741"/>
    </source>
</evidence>
<dbReference type="InterPro" id="IPR017871">
    <property type="entry name" value="ABC_transporter-like_CS"/>
</dbReference>
<evidence type="ECO:0000256" key="4">
    <source>
        <dbReference type="ARBA" id="ARBA00022692"/>
    </source>
</evidence>
<dbReference type="GO" id="GO:0005524">
    <property type="term" value="F:ATP binding"/>
    <property type="evidence" value="ECO:0007669"/>
    <property type="project" value="UniProtKB-KW"/>
</dbReference>
<dbReference type="EMBL" id="CP013729">
    <property type="protein sequence ID" value="ALV04854.1"/>
    <property type="molecule type" value="Genomic_DNA"/>
</dbReference>
<dbReference type="Pfam" id="PF00005">
    <property type="entry name" value="ABC_tran"/>
    <property type="match status" value="1"/>
</dbReference>
<reference evidence="11 12" key="1">
    <citation type="submission" date="2015-12" db="EMBL/GenBank/DDBJ databases">
        <title>Complete genome of Roseateles depolymerans KCTC 42856.</title>
        <authorList>
            <person name="Kim K.M."/>
        </authorList>
    </citation>
    <scope>NUCLEOTIDE SEQUENCE [LARGE SCALE GENOMIC DNA]</scope>
    <source>
        <strain evidence="11 12">KCTC 42856</strain>
    </source>
</reference>
<feature type="transmembrane region" description="Helical" evidence="10">
    <location>
        <begin position="154"/>
        <end position="175"/>
    </location>
</feature>
<gene>
    <name evidence="11" type="ORF">RD2015_351</name>
</gene>
<keyword evidence="7 10" id="KW-1133">Transmembrane helix</keyword>
<dbReference type="Pfam" id="PF00664">
    <property type="entry name" value="ABC_membrane"/>
    <property type="match status" value="1"/>
</dbReference>
<keyword evidence="12" id="KW-1185">Reference proteome</keyword>
<dbReference type="InterPro" id="IPR039421">
    <property type="entry name" value="Type_1_exporter"/>
</dbReference>
<dbReference type="GO" id="GO:0016887">
    <property type="term" value="F:ATP hydrolysis activity"/>
    <property type="evidence" value="ECO:0007669"/>
    <property type="project" value="InterPro"/>
</dbReference>
<evidence type="ECO:0000256" key="1">
    <source>
        <dbReference type="ARBA" id="ARBA00004651"/>
    </source>
</evidence>
<evidence type="ECO:0000256" key="7">
    <source>
        <dbReference type="ARBA" id="ARBA00022989"/>
    </source>
</evidence>
<dbReference type="SMART" id="SM00382">
    <property type="entry name" value="AAA"/>
    <property type="match status" value="1"/>
</dbReference>
<organism evidence="11 12">
    <name type="scientific">Roseateles depolymerans</name>
    <dbReference type="NCBI Taxonomy" id="76731"/>
    <lineage>
        <taxon>Bacteria</taxon>
        <taxon>Pseudomonadati</taxon>
        <taxon>Pseudomonadota</taxon>
        <taxon>Betaproteobacteria</taxon>
        <taxon>Burkholderiales</taxon>
        <taxon>Sphaerotilaceae</taxon>
        <taxon>Roseateles</taxon>
    </lineage>
</organism>
<proteinExistence type="predicted"/>
<evidence type="ECO:0000313" key="11">
    <source>
        <dbReference type="EMBL" id="ALV04854.1"/>
    </source>
</evidence>
<dbReference type="STRING" id="76731.RD2015_351"/>
<dbReference type="PANTHER" id="PTHR43394">
    <property type="entry name" value="ATP-DEPENDENT PERMEASE MDL1, MITOCHONDRIAL"/>
    <property type="match status" value="1"/>
</dbReference>
<feature type="transmembrane region" description="Helical" evidence="10">
    <location>
        <begin position="181"/>
        <end position="202"/>
    </location>
</feature>
<evidence type="ECO:0000256" key="2">
    <source>
        <dbReference type="ARBA" id="ARBA00022448"/>
    </source>
</evidence>
<dbReference type="FunFam" id="1.20.1560.10:FF:000070">
    <property type="entry name" value="Multidrug ABC transporter ATP-binding protein"/>
    <property type="match status" value="1"/>
</dbReference>
<dbReference type="PATRIC" id="fig|76731.3.peg.359"/>
<keyword evidence="3" id="KW-1003">Cell membrane</keyword>
<dbReference type="InterPro" id="IPR003439">
    <property type="entry name" value="ABC_transporter-like_ATP-bd"/>
</dbReference>
<dbReference type="PANTHER" id="PTHR43394:SF1">
    <property type="entry name" value="ATP-BINDING CASSETTE SUB-FAMILY B MEMBER 10, MITOCHONDRIAL"/>
    <property type="match status" value="1"/>
</dbReference>
<dbReference type="OrthoDB" id="8554730at2"/>
<dbReference type="InterPro" id="IPR011527">
    <property type="entry name" value="ABC1_TM_dom"/>
</dbReference>
<evidence type="ECO:0000256" key="8">
    <source>
        <dbReference type="ARBA" id="ARBA00023136"/>
    </source>
</evidence>
<dbReference type="KEGG" id="rdp:RD2015_351"/>
<evidence type="ECO:0000313" key="12">
    <source>
        <dbReference type="Proteomes" id="UP000060699"/>
    </source>
</evidence>
<dbReference type="GO" id="GO:0015421">
    <property type="term" value="F:ABC-type oligopeptide transporter activity"/>
    <property type="evidence" value="ECO:0007669"/>
    <property type="project" value="TreeGrafter"/>
</dbReference>
<evidence type="ECO:0000256" key="3">
    <source>
        <dbReference type="ARBA" id="ARBA00022475"/>
    </source>
</evidence>
<dbReference type="InterPro" id="IPR027417">
    <property type="entry name" value="P-loop_NTPase"/>
</dbReference>
<dbReference type="RefSeq" id="WP_083525236.1">
    <property type="nucleotide sequence ID" value="NZ_CP013729.1"/>
</dbReference>
<comment type="subcellular location">
    <subcellularLocation>
        <location evidence="1">Cell membrane</location>
        <topology evidence="1">Multi-pass membrane protein</topology>
    </subcellularLocation>
</comment>
<dbReference type="SUPFAM" id="SSF52540">
    <property type="entry name" value="P-loop containing nucleoside triphosphate hydrolases"/>
    <property type="match status" value="1"/>
</dbReference>
<evidence type="ECO:0000256" key="10">
    <source>
        <dbReference type="SAM" id="Phobius"/>
    </source>
</evidence>
<evidence type="ECO:0000256" key="6">
    <source>
        <dbReference type="ARBA" id="ARBA00022840"/>
    </source>
</evidence>
<dbReference type="Gene3D" id="1.20.1560.10">
    <property type="entry name" value="ABC transporter type 1, transmembrane domain"/>
    <property type="match status" value="1"/>
</dbReference>
<dbReference type="GO" id="GO:0005886">
    <property type="term" value="C:plasma membrane"/>
    <property type="evidence" value="ECO:0007669"/>
    <property type="project" value="UniProtKB-SubCell"/>
</dbReference>
<feature type="compositionally biased region" description="Basic and acidic residues" evidence="9">
    <location>
        <begin position="639"/>
        <end position="653"/>
    </location>
</feature>
<dbReference type="PROSITE" id="PS50893">
    <property type="entry name" value="ABC_TRANSPORTER_2"/>
    <property type="match status" value="1"/>
</dbReference>
<dbReference type="SUPFAM" id="SSF90123">
    <property type="entry name" value="ABC transporter transmembrane region"/>
    <property type="match status" value="1"/>
</dbReference>
<feature type="transmembrane region" description="Helical" evidence="10">
    <location>
        <begin position="83"/>
        <end position="105"/>
    </location>
</feature>
<accession>A0A0U3CU66</accession>
<keyword evidence="8 10" id="KW-0472">Membrane</keyword>
<dbReference type="AlphaFoldDB" id="A0A0U3CU66"/>
<dbReference type="PROSITE" id="PS50929">
    <property type="entry name" value="ABC_TM1F"/>
    <property type="match status" value="1"/>
</dbReference>
<feature type="transmembrane region" description="Helical" evidence="10">
    <location>
        <begin position="38"/>
        <end position="63"/>
    </location>
</feature>
<protein>
    <submittedName>
        <fullName evidence="11">ABC transporter, ATP-binding/permease protein</fullName>
    </submittedName>
</protein>
<keyword evidence="2" id="KW-0813">Transport</keyword>
<evidence type="ECO:0000256" key="9">
    <source>
        <dbReference type="SAM" id="MobiDB-lite"/>
    </source>
</evidence>
<dbReference type="Proteomes" id="UP000060699">
    <property type="component" value="Chromosome"/>
</dbReference>